<dbReference type="Pfam" id="PF00291">
    <property type="entry name" value="PALP"/>
    <property type="match status" value="1"/>
</dbReference>
<dbReference type="EMBL" id="JAWRVE010000123">
    <property type="protein sequence ID" value="KAL1856307.1"/>
    <property type="molecule type" value="Genomic_DNA"/>
</dbReference>
<dbReference type="Gene3D" id="3.40.50.1100">
    <property type="match status" value="1"/>
</dbReference>
<gene>
    <name evidence="2" type="ORF">Daus18300_010792</name>
</gene>
<name>A0ABR3W8Z1_9PEZI</name>
<dbReference type="InterPro" id="IPR001926">
    <property type="entry name" value="TrpB-like_PALP"/>
</dbReference>
<comment type="caution">
    <text evidence="2">The sequence shown here is derived from an EMBL/GenBank/DDBJ whole genome shotgun (WGS) entry which is preliminary data.</text>
</comment>
<proteinExistence type="predicted"/>
<organism evidence="2 3">
    <name type="scientific">Diaporthe australafricana</name>
    <dbReference type="NCBI Taxonomy" id="127596"/>
    <lineage>
        <taxon>Eukaryota</taxon>
        <taxon>Fungi</taxon>
        <taxon>Dikarya</taxon>
        <taxon>Ascomycota</taxon>
        <taxon>Pezizomycotina</taxon>
        <taxon>Sordariomycetes</taxon>
        <taxon>Sordariomycetidae</taxon>
        <taxon>Diaporthales</taxon>
        <taxon>Diaporthaceae</taxon>
        <taxon>Diaporthe</taxon>
    </lineage>
</organism>
<evidence type="ECO:0000313" key="3">
    <source>
        <dbReference type="Proteomes" id="UP001583177"/>
    </source>
</evidence>
<dbReference type="InterPro" id="IPR036052">
    <property type="entry name" value="TrpB-like_PALP_sf"/>
</dbReference>
<reference evidence="2 3" key="1">
    <citation type="journal article" date="2024" name="IMA Fungus">
        <title>IMA Genome - F19 : A genome assembly and annotation guide to empower mycologists, including annotated draft genome sequences of Ceratocystis pirilliformis, Diaporthe australafricana, Fusarium ophioides, Paecilomyces lecythidis, and Sporothrix stenoceras.</title>
        <authorList>
            <person name="Aylward J."/>
            <person name="Wilson A.M."/>
            <person name="Visagie C.M."/>
            <person name="Spraker J."/>
            <person name="Barnes I."/>
            <person name="Buitendag C."/>
            <person name="Ceriani C."/>
            <person name="Del Mar Angel L."/>
            <person name="du Plessis D."/>
            <person name="Fuchs T."/>
            <person name="Gasser K."/>
            <person name="Kramer D."/>
            <person name="Li W."/>
            <person name="Munsamy K."/>
            <person name="Piso A."/>
            <person name="Price J.L."/>
            <person name="Sonnekus B."/>
            <person name="Thomas C."/>
            <person name="van der Nest A."/>
            <person name="van Dijk A."/>
            <person name="van Heerden A."/>
            <person name="van Vuuren N."/>
            <person name="Yilmaz N."/>
            <person name="Duong T.A."/>
            <person name="van der Merwe N.A."/>
            <person name="Wingfield M.J."/>
            <person name="Wingfield B.D."/>
        </authorList>
    </citation>
    <scope>NUCLEOTIDE SEQUENCE [LARGE SCALE GENOMIC DNA]</scope>
    <source>
        <strain evidence="2 3">CMW 18300</strain>
    </source>
</reference>
<accession>A0ABR3W8Z1</accession>
<evidence type="ECO:0000313" key="2">
    <source>
        <dbReference type="EMBL" id="KAL1856307.1"/>
    </source>
</evidence>
<evidence type="ECO:0000259" key="1">
    <source>
        <dbReference type="Pfam" id="PF00291"/>
    </source>
</evidence>
<dbReference type="SUPFAM" id="SSF53686">
    <property type="entry name" value="Tryptophan synthase beta subunit-like PLP-dependent enzymes"/>
    <property type="match status" value="1"/>
</dbReference>
<sequence>MTARNINNVYKGTDSLRNYFDPDQQPRIPMVEIPRKLNPFYEDEVRIYVKMMSTLPANNVKALPALNMLQNSVRPETKTIVEYISGLTVISMSVIARVRYGISDTRAFLSNKTSWTKLQLMGFFGLNISLFGGSSQ</sequence>
<keyword evidence="3" id="KW-1185">Reference proteome</keyword>
<dbReference type="Proteomes" id="UP001583177">
    <property type="component" value="Unassembled WGS sequence"/>
</dbReference>
<protein>
    <recommendedName>
        <fullName evidence="1">Tryptophan synthase beta chain-like PALP domain-containing protein</fullName>
    </recommendedName>
</protein>
<feature type="domain" description="Tryptophan synthase beta chain-like PALP" evidence="1">
    <location>
        <begin position="29"/>
        <end position="134"/>
    </location>
</feature>